<dbReference type="AlphaFoldDB" id="A0AAD4Z5W5"/>
<dbReference type="EMBL" id="JAJFAZ020000004">
    <property type="protein sequence ID" value="KAI5333756.1"/>
    <property type="molecule type" value="Genomic_DNA"/>
</dbReference>
<accession>A0AAD4Z5W5</accession>
<protein>
    <submittedName>
        <fullName evidence="1">Uncharacterized protein</fullName>
    </submittedName>
</protein>
<organism evidence="1 2">
    <name type="scientific">Prunus dulcis</name>
    <name type="common">Almond</name>
    <name type="synonym">Amygdalus dulcis</name>
    <dbReference type="NCBI Taxonomy" id="3755"/>
    <lineage>
        <taxon>Eukaryota</taxon>
        <taxon>Viridiplantae</taxon>
        <taxon>Streptophyta</taxon>
        <taxon>Embryophyta</taxon>
        <taxon>Tracheophyta</taxon>
        <taxon>Spermatophyta</taxon>
        <taxon>Magnoliopsida</taxon>
        <taxon>eudicotyledons</taxon>
        <taxon>Gunneridae</taxon>
        <taxon>Pentapetalae</taxon>
        <taxon>rosids</taxon>
        <taxon>fabids</taxon>
        <taxon>Rosales</taxon>
        <taxon>Rosaceae</taxon>
        <taxon>Amygdaloideae</taxon>
        <taxon>Amygdaleae</taxon>
        <taxon>Prunus</taxon>
    </lineage>
</organism>
<name>A0AAD4Z5W5_PRUDU</name>
<keyword evidence="2" id="KW-1185">Reference proteome</keyword>
<evidence type="ECO:0000313" key="1">
    <source>
        <dbReference type="EMBL" id="KAI5333756.1"/>
    </source>
</evidence>
<reference evidence="1 2" key="1">
    <citation type="journal article" date="2022" name="G3 (Bethesda)">
        <title>Whole-genome sequence and methylome profiling of the almond [Prunus dulcis (Mill.) D.A. Webb] cultivar 'Nonpareil'.</title>
        <authorList>
            <person name="D'Amico-Willman K.M."/>
            <person name="Ouma W.Z."/>
            <person name="Meulia T."/>
            <person name="Sideli G.M."/>
            <person name="Gradziel T.M."/>
            <person name="Fresnedo-Ramirez J."/>
        </authorList>
    </citation>
    <scope>NUCLEOTIDE SEQUENCE [LARGE SCALE GENOMIC DNA]</scope>
    <source>
        <strain evidence="1">Clone GOH B32 T37-40</strain>
    </source>
</reference>
<proteinExistence type="predicted"/>
<evidence type="ECO:0000313" key="2">
    <source>
        <dbReference type="Proteomes" id="UP001054821"/>
    </source>
</evidence>
<sequence>MSPQVRLDPVLFVVHRNSAQYGAGSERIAVQISPRRTQPIVVCGPLNSKRNDNYDRRLVEKILFKIFFLCLFFRYSVC</sequence>
<gene>
    <name evidence="1" type="ORF">L3X38_023888</name>
</gene>
<dbReference type="Proteomes" id="UP001054821">
    <property type="component" value="Chromosome 4"/>
</dbReference>
<comment type="caution">
    <text evidence="1">The sequence shown here is derived from an EMBL/GenBank/DDBJ whole genome shotgun (WGS) entry which is preliminary data.</text>
</comment>